<dbReference type="Gene3D" id="3.40.50.1700">
    <property type="entry name" value="Glycoside hydrolase family 3 C-terminal domain"/>
    <property type="match status" value="1"/>
</dbReference>
<dbReference type="EMBL" id="KL198066">
    <property type="protein sequence ID" value="KDQ10604.1"/>
    <property type="molecule type" value="Genomic_DNA"/>
</dbReference>
<dbReference type="SUPFAM" id="SSF51445">
    <property type="entry name" value="(Trans)glycosidases"/>
    <property type="match status" value="1"/>
</dbReference>
<feature type="signal peptide" evidence="11">
    <location>
        <begin position="1"/>
        <end position="16"/>
    </location>
</feature>
<dbReference type="Proteomes" id="UP000027195">
    <property type="component" value="Unassembled WGS sequence"/>
</dbReference>
<dbReference type="Gene3D" id="2.60.40.10">
    <property type="entry name" value="Immunoglobulins"/>
    <property type="match status" value="1"/>
</dbReference>
<comment type="similarity">
    <text evidence="3">Belongs to the glycosyl hydrolase 3 family.</text>
</comment>
<dbReference type="Pfam" id="PF00933">
    <property type="entry name" value="Glyco_hydro_3"/>
    <property type="match status" value="1"/>
</dbReference>
<accession>A0A067M4W4</accession>
<evidence type="ECO:0000259" key="12">
    <source>
        <dbReference type="SMART" id="SM01217"/>
    </source>
</evidence>
<name>A0A067M4W4_BOTB1</name>
<dbReference type="Pfam" id="PF14310">
    <property type="entry name" value="Fn3-like"/>
    <property type="match status" value="1"/>
</dbReference>
<evidence type="ECO:0000256" key="6">
    <source>
        <dbReference type="ARBA" id="ARBA00023001"/>
    </source>
</evidence>
<keyword evidence="7" id="KW-0325">Glycoprotein</keyword>
<dbReference type="SUPFAM" id="SSF52279">
    <property type="entry name" value="Beta-D-glucan exohydrolase, C-terminal domain"/>
    <property type="match status" value="1"/>
</dbReference>
<dbReference type="FunFam" id="3.40.50.1700:FF:000003">
    <property type="entry name" value="Probable beta-glucosidase"/>
    <property type="match status" value="1"/>
</dbReference>
<keyword evidence="10" id="KW-0624">Polysaccharide degradation</keyword>
<dbReference type="FunFam" id="3.20.20.300:FF:000002">
    <property type="entry name" value="Probable beta-glucosidase"/>
    <property type="match status" value="1"/>
</dbReference>
<keyword evidence="5 13" id="KW-0378">Hydrolase</keyword>
<evidence type="ECO:0000256" key="4">
    <source>
        <dbReference type="ARBA" id="ARBA00012744"/>
    </source>
</evidence>
<feature type="domain" description="Fibronectin type III-like" evidence="12">
    <location>
        <begin position="669"/>
        <end position="738"/>
    </location>
</feature>
<evidence type="ECO:0000256" key="11">
    <source>
        <dbReference type="SAM" id="SignalP"/>
    </source>
</evidence>
<dbReference type="OrthoDB" id="416222at2759"/>
<evidence type="ECO:0000313" key="14">
    <source>
        <dbReference type="Proteomes" id="UP000027195"/>
    </source>
</evidence>
<dbReference type="EC" id="3.2.1.21" evidence="4"/>
<evidence type="ECO:0000256" key="8">
    <source>
        <dbReference type="ARBA" id="ARBA00023277"/>
    </source>
</evidence>
<dbReference type="PANTHER" id="PTHR42715:SF2">
    <property type="entry name" value="BETA-GLUCOSIDASE F-RELATED"/>
    <property type="match status" value="1"/>
</dbReference>
<evidence type="ECO:0000256" key="2">
    <source>
        <dbReference type="ARBA" id="ARBA00004987"/>
    </source>
</evidence>
<dbReference type="Pfam" id="PF01915">
    <property type="entry name" value="Glyco_hydro_3_C"/>
    <property type="match status" value="1"/>
</dbReference>
<dbReference type="STRING" id="930990.A0A067M4W4"/>
<dbReference type="SMART" id="SM01217">
    <property type="entry name" value="Fn3_like"/>
    <property type="match status" value="1"/>
</dbReference>
<feature type="chain" id="PRO_5001644354" description="beta-glucosidase" evidence="11">
    <location>
        <begin position="17"/>
        <end position="748"/>
    </location>
</feature>
<keyword evidence="6" id="KW-0136">Cellulose degradation</keyword>
<evidence type="ECO:0000256" key="9">
    <source>
        <dbReference type="ARBA" id="ARBA00023295"/>
    </source>
</evidence>
<evidence type="ECO:0000256" key="5">
    <source>
        <dbReference type="ARBA" id="ARBA00022801"/>
    </source>
</evidence>
<keyword evidence="9" id="KW-0326">Glycosidase</keyword>
<dbReference type="InterPro" id="IPR026891">
    <property type="entry name" value="Fn3-like"/>
</dbReference>
<sequence length="748" mass="81811">MHLFAALALLLPSTLAHTSPKNDWSTAYKQARHYISQFTLEEKVNITTGVGWENGHCVGNIPAMSRIGFPGICLDDSPVGVRFADRVSAFPAGINAAATFDRNLIRERAKAMGAEFYGKGVHVALGPMMNMGRVAEAGRNWEGFGGDPFLTGEAAYETIIGIQSQGVQACAKHYINNEQEHNRTTSSSIVDDRFQHEVYAHPFLRSVAAGVTSVMCSYINGTWACESDKMLNDVLKYQMGFKGYVMSDWSAHHSTMAAMAGLDMSMPGDITFSSGDSYFGANLTQFVRDGKIPESQVDDMVTRILAGWFLLGQNTKTYPKVSFDAFRANDPVQKHIDVQGDHYKTIRKIGAASTVLLKNTNKTLPLKKPISIALIGSDAGPSYNGPNGFSDLGGDVGTLALGWGEHHLEDTARYPYLISPLEAIQARARKDHTSMSWYLDDFNTAQASSTAASAEVAIVFINSDSGEDYITVDGNQGDRNNLTAWHEGDNLVLAVAAKNKNTVVVVHSVGPLILEPWIEHENITAVLWAGLPGQESGNSLVDVLYGAWNPSGRLPYTIAKDASDYPASIIDDSLDIPYTEGLEIDYRHFDANDITPRFEFGFGLSYTNFKYARLRVSKIGADTGAAEKKWVAGQVFSHKKGASLDEWLHRPYYSITFDVTNTGSVYGTEIPQLYLNPPTSANSPPSILRGFASVPLDPGQTRTVEITVSRYDLSVWDVVQQGWIKPSGTYNLFIGSSSRNKKLEGRLA</sequence>
<evidence type="ECO:0000256" key="10">
    <source>
        <dbReference type="ARBA" id="ARBA00023326"/>
    </source>
</evidence>
<dbReference type="InParanoid" id="A0A067M4W4"/>
<gene>
    <name evidence="13" type="ORF">BOTBODRAFT_57991</name>
</gene>
<dbReference type="HOGENOM" id="CLU_004542_2_3_1"/>
<dbReference type="InterPro" id="IPR013783">
    <property type="entry name" value="Ig-like_fold"/>
</dbReference>
<dbReference type="InterPro" id="IPR036881">
    <property type="entry name" value="Glyco_hydro_3_C_sf"/>
</dbReference>
<evidence type="ECO:0000313" key="13">
    <source>
        <dbReference type="EMBL" id="KDQ10604.1"/>
    </source>
</evidence>
<proteinExistence type="inferred from homology"/>
<keyword evidence="8" id="KW-0119">Carbohydrate metabolism</keyword>
<dbReference type="GO" id="GO:0008422">
    <property type="term" value="F:beta-glucosidase activity"/>
    <property type="evidence" value="ECO:0007669"/>
    <property type="project" value="UniProtKB-EC"/>
</dbReference>
<keyword evidence="14" id="KW-1185">Reference proteome</keyword>
<dbReference type="InterPro" id="IPR036962">
    <property type="entry name" value="Glyco_hydro_3_N_sf"/>
</dbReference>
<dbReference type="Gene3D" id="3.20.20.300">
    <property type="entry name" value="Glycoside hydrolase, family 3, N-terminal domain"/>
    <property type="match status" value="1"/>
</dbReference>
<evidence type="ECO:0000256" key="3">
    <source>
        <dbReference type="ARBA" id="ARBA00005336"/>
    </source>
</evidence>
<dbReference type="InterPro" id="IPR017853">
    <property type="entry name" value="GH"/>
</dbReference>
<dbReference type="InterPro" id="IPR001764">
    <property type="entry name" value="Glyco_hydro_3_N"/>
</dbReference>
<keyword evidence="11" id="KW-0732">Signal</keyword>
<comment type="pathway">
    <text evidence="2">Glycan metabolism; cellulose degradation.</text>
</comment>
<evidence type="ECO:0000256" key="1">
    <source>
        <dbReference type="ARBA" id="ARBA00000448"/>
    </source>
</evidence>
<dbReference type="InterPro" id="IPR002772">
    <property type="entry name" value="Glyco_hydro_3_C"/>
</dbReference>
<dbReference type="PANTHER" id="PTHR42715">
    <property type="entry name" value="BETA-GLUCOSIDASE"/>
    <property type="match status" value="1"/>
</dbReference>
<protein>
    <recommendedName>
        <fullName evidence="4">beta-glucosidase</fullName>
        <ecNumber evidence="4">3.2.1.21</ecNumber>
    </recommendedName>
</protein>
<dbReference type="InterPro" id="IPR050288">
    <property type="entry name" value="Cellulose_deg_GH3"/>
</dbReference>
<organism evidence="13 14">
    <name type="scientific">Botryobasidium botryosum (strain FD-172 SS1)</name>
    <dbReference type="NCBI Taxonomy" id="930990"/>
    <lineage>
        <taxon>Eukaryota</taxon>
        <taxon>Fungi</taxon>
        <taxon>Dikarya</taxon>
        <taxon>Basidiomycota</taxon>
        <taxon>Agaricomycotina</taxon>
        <taxon>Agaricomycetes</taxon>
        <taxon>Cantharellales</taxon>
        <taxon>Botryobasidiaceae</taxon>
        <taxon>Botryobasidium</taxon>
    </lineage>
</organism>
<comment type="catalytic activity">
    <reaction evidence="1">
        <text>Hydrolysis of terminal, non-reducing beta-D-glucosyl residues with release of beta-D-glucose.</text>
        <dbReference type="EC" id="3.2.1.21"/>
    </reaction>
</comment>
<reference evidence="14" key="1">
    <citation type="journal article" date="2014" name="Proc. Natl. Acad. Sci. U.S.A.">
        <title>Extensive sampling of basidiomycete genomes demonstrates inadequacy of the white-rot/brown-rot paradigm for wood decay fungi.</title>
        <authorList>
            <person name="Riley R."/>
            <person name="Salamov A.A."/>
            <person name="Brown D.W."/>
            <person name="Nagy L.G."/>
            <person name="Floudas D."/>
            <person name="Held B.W."/>
            <person name="Levasseur A."/>
            <person name="Lombard V."/>
            <person name="Morin E."/>
            <person name="Otillar R."/>
            <person name="Lindquist E.A."/>
            <person name="Sun H."/>
            <person name="LaButti K.M."/>
            <person name="Schmutz J."/>
            <person name="Jabbour D."/>
            <person name="Luo H."/>
            <person name="Baker S.E."/>
            <person name="Pisabarro A.G."/>
            <person name="Walton J.D."/>
            <person name="Blanchette R.A."/>
            <person name="Henrissat B."/>
            <person name="Martin F."/>
            <person name="Cullen D."/>
            <person name="Hibbett D.S."/>
            <person name="Grigoriev I.V."/>
        </authorList>
    </citation>
    <scope>NUCLEOTIDE SEQUENCE [LARGE SCALE GENOMIC DNA]</scope>
    <source>
        <strain evidence="14">FD-172 SS1</strain>
    </source>
</reference>
<dbReference type="GO" id="GO:0030245">
    <property type="term" value="P:cellulose catabolic process"/>
    <property type="evidence" value="ECO:0007669"/>
    <property type="project" value="UniProtKB-KW"/>
</dbReference>
<dbReference type="AlphaFoldDB" id="A0A067M4W4"/>
<dbReference type="PRINTS" id="PR00133">
    <property type="entry name" value="GLHYDRLASE3"/>
</dbReference>
<evidence type="ECO:0000256" key="7">
    <source>
        <dbReference type="ARBA" id="ARBA00023180"/>
    </source>
</evidence>